<dbReference type="SUPFAM" id="SSF52374">
    <property type="entry name" value="Nucleotidylyl transferase"/>
    <property type="match status" value="1"/>
</dbReference>
<evidence type="ECO:0000256" key="9">
    <source>
        <dbReference type="ARBA" id="ARBA00023027"/>
    </source>
</evidence>
<evidence type="ECO:0000256" key="5">
    <source>
        <dbReference type="ARBA" id="ARBA00022679"/>
    </source>
</evidence>
<protein>
    <recommendedName>
        <fullName evidence="11">Probable nicotinate-nucleotide adenylyltransferase</fullName>
        <ecNumber evidence="11">2.7.7.18</ecNumber>
    </recommendedName>
    <alternativeName>
        <fullName evidence="11">Deamido-NAD(+) diphosphorylase</fullName>
    </alternativeName>
    <alternativeName>
        <fullName evidence="11">Deamido-NAD(+) pyrophosphorylase</fullName>
    </alternativeName>
    <alternativeName>
        <fullName evidence="11">Nicotinate mononucleotide adenylyltransferase</fullName>
        <shortName evidence="11">NaMN adenylyltransferase</shortName>
    </alternativeName>
</protein>
<dbReference type="Pfam" id="PF01467">
    <property type="entry name" value="CTP_transf_like"/>
    <property type="match status" value="1"/>
</dbReference>
<evidence type="ECO:0000256" key="1">
    <source>
        <dbReference type="ARBA" id="ARBA00002324"/>
    </source>
</evidence>
<comment type="function">
    <text evidence="1 11">Catalyzes the reversible adenylation of nicotinate mononucleotide (NaMN) to nicotinic acid adenine dinucleotide (NaAD).</text>
</comment>
<proteinExistence type="inferred from homology"/>
<accession>A0ABT3TAQ8</accession>
<dbReference type="RefSeq" id="WP_279243365.1">
    <property type="nucleotide sequence ID" value="NZ_SHNN01000001.1"/>
</dbReference>
<organism evidence="13 14">
    <name type="scientific">Candidatus Litorirhabdus singularis</name>
    <dbReference type="NCBI Taxonomy" id="2518993"/>
    <lineage>
        <taxon>Bacteria</taxon>
        <taxon>Pseudomonadati</taxon>
        <taxon>Pseudomonadota</taxon>
        <taxon>Gammaproteobacteria</taxon>
        <taxon>Cellvibrionales</taxon>
        <taxon>Halieaceae</taxon>
        <taxon>Candidatus Litorirhabdus</taxon>
    </lineage>
</organism>
<keyword evidence="8 11" id="KW-0067">ATP-binding</keyword>
<dbReference type="GO" id="GO:0004515">
    <property type="term" value="F:nicotinate-nucleotide adenylyltransferase activity"/>
    <property type="evidence" value="ECO:0007669"/>
    <property type="project" value="UniProtKB-EC"/>
</dbReference>
<comment type="catalytic activity">
    <reaction evidence="10 11">
        <text>nicotinate beta-D-ribonucleotide + ATP + H(+) = deamido-NAD(+) + diphosphate</text>
        <dbReference type="Rhea" id="RHEA:22860"/>
        <dbReference type="ChEBI" id="CHEBI:15378"/>
        <dbReference type="ChEBI" id="CHEBI:30616"/>
        <dbReference type="ChEBI" id="CHEBI:33019"/>
        <dbReference type="ChEBI" id="CHEBI:57502"/>
        <dbReference type="ChEBI" id="CHEBI:58437"/>
        <dbReference type="EC" id="2.7.7.18"/>
    </reaction>
</comment>
<dbReference type="NCBIfam" id="NF000840">
    <property type="entry name" value="PRK00071.1-3"/>
    <property type="match status" value="1"/>
</dbReference>
<evidence type="ECO:0000313" key="13">
    <source>
        <dbReference type="EMBL" id="MCX2979362.1"/>
    </source>
</evidence>
<name>A0ABT3TAQ8_9GAMM</name>
<evidence type="ECO:0000256" key="7">
    <source>
        <dbReference type="ARBA" id="ARBA00022741"/>
    </source>
</evidence>
<evidence type="ECO:0000259" key="12">
    <source>
        <dbReference type="Pfam" id="PF01467"/>
    </source>
</evidence>
<dbReference type="PANTHER" id="PTHR39321">
    <property type="entry name" value="NICOTINATE-NUCLEOTIDE ADENYLYLTRANSFERASE-RELATED"/>
    <property type="match status" value="1"/>
</dbReference>
<dbReference type="InterPro" id="IPR014729">
    <property type="entry name" value="Rossmann-like_a/b/a_fold"/>
</dbReference>
<evidence type="ECO:0000256" key="11">
    <source>
        <dbReference type="HAMAP-Rule" id="MF_00244"/>
    </source>
</evidence>
<reference evidence="13" key="1">
    <citation type="submission" date="2019-02" db="EMBL/GenBank/DDBJ databases">
        <authorList>
            <person name="Li S.-H."/>
        </authorList>
    </citation>
    <scope>NUCLEOTIDE SEQUENCE</scope>
    <source>
        <strain evidence="13">IMCC14734</strain>
    </source>
</reference>
<dbReference type="EC" id="2.7.7.18" evidence="11"/>
<dbReference type="CDD" id="cd02165">
    <property type="entry name" value="NMNAT"/>
    <property type="match status" value="1"/>
</dbReference>
<dbReference type="NCBIfam" id="TIGR00125">
    <property type="entry name" value="cyt_tran_rel"/>
    <property type="match status" value="1"/>
</dbReference>
<sequence length="220" mass="24160">MSSGPIGIFGGTFNPIHYGHLRSALEIRERLGLAEVRLMPSARPPHRSAPDCSIAERLEMVRLAVAGEPGLACDDRETLRAGPSYSVDSIRELRQEVGPETSLCLVMGADALLGLADWHQWQLLTDYAHLVVIARPGWHFPSSGAVADWLQPLLCEQVDELLGRPAGNVHLLQLRPLDISSTEIRELIAAGRSPRYLLPDPVWSRIRSAGLYGYNQAAQT</sequence>
<keyword evidence="5 11" id="KW-0808">Transferase</keyword>
<keyword evidence="4 11" id="KW-0662">Pyridine nucleotide biosynthesis</keyword>
<dbReference type="EMBL" id="SHNN01000001">
    <property type="protein sequence ID" value="MCX2979362.1"/>
    <property type="molecule type" value="Genomic_DNA"/>
</dbReference>
<keyword evidence="7 11" id="KW-0547">Nucleotide-binding</keyword>
<keyword evidence="14" id="KW-1185">Reference proteome</keyword>
<dbReference type="Gene3D" id="3.40.50.620">
    <property type="entry name" value="HUPs"/>
    <property type="match status" value="1"/>
</dbReference>
<dbReference type="Proteomes" id="UP001143362">
    <property type="component" value="Unassembled WGS sequence"/>
</dbReference>
<evidence type="ECO:0000256" key="10">
    <source>
        <dbReference type="ARBA" id="ARBA00048721"/>
    </source>
</evidence>
<dbReference type="InterPro" id="IPR004821">
    <property type="entry name" value="Cyt_trans-like"/>
</dbReference>
<keyword evidence="9 11" id="KW-0520">NAD</keyword>
<evidence type="ECO:0000256" key="8">
    <source>
        <dbReference type="ARBA" id="ARBA00022840"/>
    </source>
</evidence>
<evidence type="ECO:0000256" key="3">
    <source>
        <dbReference type="ARBA" id="ARBA00009014"/>
    </source>
</evidence>
<keyword evidence="6 11" id="KW-0548">Nucleotidyltransferase</keyword>
<dbReference type="InterPro" id="IPR005248">
    <property type="entry name" value="NadD/NMNAT"/>
</dbReference>
<evidence type="ECO:0000313" key="14">
    <source>
        <dbReference type="Proteomes" id="UP001143362"/>
    </source>
</evidence>
<dbReference type="HAMAP" id="MF_00244">
    <property type="entry name" value="NaMN_adenylyltr"/>
    <property type="match status" value="1"/>
</dbReference>
<evidence type="ECO:0000256" key="4">
    <source>
        <dbReference type="ARBA" id="ARBA00022642"/>
    </source>
</evidence>
<feature type="domain" description="Cytidyltransferase-like" evidence="12">
    <location>
        <begin position="8"/>
        <end position="186"/>
    </location>
</feature>
<evidence type="ECO:0000256" key="2">
    <source>
        <dbReference type="ARBA" id="ARBA00005019"/>
    </source>
</evidence>
<comment type="pathway">
    <text evidence="2 11">Cofactor biosynthesis; NAD(+) biosynthesis; deamido-NAD(+) from nicotinate D-ribonucleotide: step 1/1.</text>
</comment>
<dbReference type="NCBIfam" id="TIGR00482">
    <property type="entry name" value="nicotinate (nicotinamide) nucleotide adenylyltransferase"/>
    <property type="match status" value="1"/>
</dbReference>
<dbReference type="NCBIfam" id="NF000839">
    <property type="entry name" value="PRK00071.1-1"/>
    <property type="match status" value="1"/>
</dbReference>
<comment type="caution">
    <text evidence="13">The sequence shown here is derived from an EMBL/GenBank/DDBJ whole genome shotgun (WGS) entry which is preliminary data.</text>
</comment>
<gene>
    <name evidence="11 13" type="primary">nadD</name>
    <name evidence="13" type="ORF">EYC98_00625</name>
</gene>
<evidence type="ECO:0000256" key="6">
    <source>
        <dbReference type="ARBA" id="ARBA00022695"/>
    </source>
</evidence>
<dbReference type="PANTHER" id="PTHR39321:SF3">
    <property type="entry name" value="PHOSPHOPANTETHEINE ADENYLYLTRANSFERASE"/>
    <property type="match status" value="1"/>
</dbReference>
<comment type="similarity">
    <text evidence="3 11">Belongs to the NadD family.</text>
</comment>